<accession>A0A1B7K093</accession>
<sequence length="106" mass="12081">MHLYNLETGSTYSVAFNDYVGHIYSTPNIHSNKLTSDFIVTTFQYAFLVNINSGIKWRSPQCAIDGVIIHEIDNDIIYGSGEWDPPGGWEPFQLDIYTGKFLHHLN</sequence>
<protein>
    <submittedName>
        <fullName evidence="1">Uncharacterized protein</fullName>
    </submittedName>
</protein>
<keyword evidence="2" id="KW-1185">Reference proteome</keyword>
<comment type="caution">
    <text evidence="1">The sequence shown here is derived from an EMBL/GenBank/DDBJ whole genome shotgun (WGS) entry which is preliminary data.</text>
</comment>
<evidence type="ECO:0000313" key="1">
    <source>
        <dbReference type="EMBL" id="OAT53571.1"/>
    </source>
</evidence>
<organism evidence="1 2">
    <name type="scientific">Providencia heimbachae ATCC 35613</name>
    <dbReference type="NCBI Taxonomy" id="1354272"/>
    <lineage>
        <taxon>Bacteria</taxon>
        <taxon>Pseudomonadati</taxon>
        <taxon>Pseudomonadota</taxon>
        <taxon>Gammaproteobacteria</taxon>
        <taxon>Enterobacterales</taxon>
        <taxon>Morganellaceae</taxon>
        <taxon>Providencia</taxon>
    </lineage>
</organism>
<dbReference type="PATRIC" id="fig|1354272.4.peg.845"/>
<proteinExistence type="predicted"/>
<dbReference type="OrthoDB" id="659938at2"/>
<dbReference type="AlphaFoldDB" id="A0A1B7K093"/>
<dbReference type="Proteomes" id="UP000078224">
    <property type="component" value="Unassembled WGS sequence"/>
</dbReference>
<name>A0A1B7K093_9GAMM</name>
<evidence type="ECO:0000313" key="2">
    <source>
        <dbReference type="Proteomes" id="UP000078224"/>
    </source>
</evidence>
<gene>
    <name evidence="1" type="ORF">M998_0820</name>
</gene>
<dbReference type="EMBL" id="LXEW01000015">
    <property type="protein sequence ID" value="OAT53571.1"/>
    <property type="molecule type" value="Genomic_DNA"/>
</dbReference>
<reference evidence="1 2" key="1">
    <citation type="submission" date="2016-04" db="EMBL/GenBank/DDBJ databases">
        <title>ATOL: Assembling a taxonomically balanced genome-scale reconstruction of the evolutionary history of the Enterobacteriaceae.</title>
        <authorList>
            <person name="Plunkett G.III."/>
            <person name="Neeno-Eckwall E.C."/>
            <person name="Glasner J.D."/>
            <person name="Perna N.T."/>
        </authorList>
    </citation>
    <scope>NUCLEOTIDE SEQUENCE [LARGE SCALE GENOMIC DNA]</scope>
    <source>
        <strain evidence="1 2">ATCC 35613</strain>
    </source>
</reference>
<dbReference type="RefSeq" id="WP_145980647.1">
    <property type="nucleotide sequence ID" value="NZ_LXEW01000015.1"/>
</dbReference>